<keyword evidence="3" id="KW-1185">Reference proteome</keyword>
<dbReference type="Proteomes" id="UP001215280">
    <property type="component" value="Unassembled WGS sequence"/>
</dbReference>
<sequence length="241" mass="27197">MRFSLRSSTSATLVESQASNDCPPAAPNPDQKRIKLISANTFADVLRTSILALEDSAGAFPPLQSTVTAVVALWDIAQRAKHSKSAALKIVQRTYQIYSAIRQAVPKDAAIPSSLQRSIQDFEFLLHEIRCEMTRIVETGFLRRVARLNRNARTLQEFADRLDAAYRDFQVASPLRTEVQLAELSRSVEEMATKLDIQRADLVRAETKDYEKIQILIIFQVLAVLLAQAHWNRISRFRCPT</sequence>
<name>A0AAD7NHL9_9AGAR</name>
<dbReference type="InterPro" id="IPR036537">
    <property type="entry name" value="Adaptor_Cbl_N_dom_sf"/>
</dbReference>
<feature type="compositionally biased region" description="Polar residues" evidence="1">
    <location>
        <begin position="1"/>
        <end position="20"/>
    </location>
</feature>
<organism evidence="2 3">
    <name type="scientific">Mycena maculata</name>
    <dbReference type="NCBI Taxonomy" id="230809"/>
    <lineage>
        <taxon>Eukaryota</taxon>
        <taxon>Fungi</taxon>
        <taxon>Dikarya</taxon>
        <taxon>Basidiomycota</taxon>
        <taxon>Agaricomycotina</taxon>
        <taxon>Agaricomycetes</taxon>
        <taxon>Agaricomycetidae</taxon>
        <taxon>Agaricales</taxon>
        <taxon>Marasmiineae</taxon>
        <taxon>Mycenaceae</taxon>
        <taxon>Mycena</taxon>
    </lineage>
</organism>
<dbReference type="GO" id="GO:0007166">
    <property type="term" value="P:cell surface receptor signaling pathway"/>
    <property type="evidence" value="ECO:0007669"/>
    <property type="project" value="InterPro"/>
</dbReference>
<feature type="region of interest" description="Disordered" evidence="1">
    <location>
        <begin position="1"/>
        <end position="30"/>
    </location>
</feature>
<proteinExistence type="predicted"/>
<reference evidence="2" key="1">
    <citation type="submission" date="2023-03" db="EMBL/GenBank/DDBJ databases">
        <title>Massive genome expansion in bonnet fungi (Mycena s.s.) driven by repeated elements and novel gene families across ecological guilds.</title>
        <authorList>
            <consortium name="Lawrence Berkeley National Laboratory"/>
            <person name="Harder C.B."/>
            <person name="Miyauchi S."/>
            <person name="Viragh M."/>
            <person name="Kuo A."/>
            <person name="Thoen E."/>
            <person name="Andreopoulos B."/>
            <person name="Lu D."/>
            <person name="Skrede I."/>
            <person name="Drula E."/>
            <person name="Henrissat B."/>
            <person name="Morin E."/>
            <person name="Kohler A."/>
            <person name="Barry K."/>
            <person name="LaButti K."/>
            <person name="Morin E."/>
            <person name="Salamov A."/>
            <person name="Lipzen A."/>
            <person name="Mereny Z."/>
            <person name="Hegedus B."/>
            <person name="Baldrian P."/>
            <person name="Stursova M."/>
            <person name="Weitz H."/>
            <person name="Taylor A."/>
            <person name="Grigoriev I.V."/>
            <person name="Nagy L.G."/>
            <person name="Martin F."/>
            <person name="Kauserud H."/>
        </authorList>
    </citation>
    <scope>NUCLEOTIDE SEQUENCE</scope>
    <source>
        <strain evidence="2">CBHHK188m</strain>
    </source>
</reference>
<comment type="caution">
    <text evidence="2">The sequence shown here is derived from an EMBL/GenBank/DDBJ whole genome shotgun (WGS) entry which is preliminary data.</text>
</comment>
<accession>A0AAD7NHL9</accession>
<dbReference type="CDD" id="cd21037">
    <property type="entry name" value="MLKL_NTD"/>
    <property type="match status" value="1"/>
</dbReference>
<evidence type="ECO:0000256" key="1">
    <source>
        <dbReference type="SAM" id="MobiDB-lite"/>
    </source>
</evidence>
<evidence type="ECO:0000313" key="2">
    <source>
        <dbReference type="EMBL" id="KAJ7760830.1"/>
    </source>
</evidence>
<evidence type="ECO:0000313" key="3">
    <source>
        <dbReference type="Proteomes" id="UP001215280"/>
    </source>
</evidence>
<gene>
    <name evidence="2" type="ORF">DFH07DRAFT_957354</name>
</gene>
<dbReference type="AlphaFoldDB" id="A0AAD7NHL9"/>
<dbReference type="Gene3D" id="1.20.930.20">
    <property type="entry name" value="Adaptor protein Cbl, N-terminal domain"/>
    <property type="match status" value="1"/>
</dbReference>
<protein>
    <submittedName>
        <fullName evidence="2">Uncharacterized protein</fullName>
    </submittedName>
</protein>
<dbReference type="InterPro" id="IPR059179">
    <property type="entry name" value="MLKL-like_MCAfunc"/>
</dbReference>
<dbReference type="EMBL" id="JARJLG010000047">
    <property type="protein sequence ID" value="KAJ7760830.1"/>
    <property type="molecule type" value="Genomic_DNA"/>
</dbReference>